<feature type="transmembrane region" description="Helical" evidence="1">
    <location>
        <begin position="67"/>
        <end position="87"/>
    </location>
</feature>
<feature type="transmembrane region" description="Helical" evidence="1">
    <location>
        <begin position="205"/>
        <end position="225"/>
    </location>
</feature>
<organism evidence="2 3">
    <name type="scientific">Setomelanomma holmii</name>
    <dbReference type="NCBI Taxonomy" id="210430"/>
    <lineage>
        <taxon>Eukaryota</taxon>
        <taxon>Fungi</taxon>
        <taxon>Dikarya</taxon>
        <taxon>Ascomycota</taxon>
        <taxon>Pezizomycotina</taxon>
        <taxon>Dothideomycetes</taxon>
        <taxon>Pleosporomycetidae</taxon>
        <taxon>Pleosporales</taxon>
        <taxon>Pleosporineae</taxon>
        <taxon>Phaeosphaeriaceae</taxon>
        <taxon>Setomelanomma</taxon>
    </lineage>
</organism>
<dbReference type="Proteomes" id="UP000799777">
    <property type="component" value="Unassembled WGS sequence"/>
</dbReference>
<sequence length="406" mass="45579">MAPLIGNNLLALAKRFPEPATTRTSPPTRNSMSVEGGYLEAWAQGYNVGSLIILVLIVFCNYRSGIWLHKLILLELVLAIWHGTFIFVEDPAYGWYLSATATLLFVSYFLHNVVSWLKIRPFLPLWGSRVFIITLICVQPFWVVEAWSNFSYFNGLGSEANVRTRPWEALFRDPWWIFTTWKLIDSIKKTYGFKLWALVRINTRFGVMLLCMALSIAFLLTDVGVSAAKVTASSGINPYWRFALVFKCASDTIFLDDFKSVLDDIVARKFSSAGNGVHRGSITPSRNIDSAGRKRSHSTNRADDFIECASLEDPFTRPVHASISSSQPPASTKSKYLEPFSKERRTSVPKIHVQSETTITSQARKPSHESWGSESTMLARPAHAVYGNDSLRANDSDASLFNGRMV</sequence>
<dbReference type="EMBL" id="ML978154">
    <property type="protein sequence ID" value="KAF2036624.1"/>
    <property type="molecule type" value="Genomic_DNA"/>
</dbReference>
<feature type="transmembrane region" description="Helical" evidence="1">
    <location>
        <begin position="122"/>
        <end position="142"/>
    </location>
</feature>
<keyword evidence="1" id="KW-0812">Transmembrane</keyword>
<keyword evidence="3" id="KW-1185">Reference proteome</keyword>
<proteinExistence type="predicted"/>
<dbReference type="PANTHER" id="PTHR42029">
    <property type="entry name" value="AN04G07800"/>
    <property type="match status" value="1"/>
</dbReference>
<dbReference type="AlphaFoldDB" id="A0A9P4HN84"/>
<dbReference type="PANTHER" id="PTHR42029:SF3">
    <property type="entry name" value="AN04G07800"/>
    <property type="match status" value="1"/>
</dbReference>
<keyword evidence="1" id="KW-1133">Transmembrane helix</keyword>
<gene>
    <name evidence="2" type="ORF">EK21DRAFT_51724</name>
</gene>
<keyword evidence="1" id="KW-0472">Membrane</keyword>
<accession>A0A9P4HN84</accession>
<feature type="transmembrane region" description="Helical" evidence="1">
    <location>
        <begin position="93"/>
        <end position="110"/>
    </location>
</feature>
<protein>
    <submittedName>
        <fullName evidence="2">Uncharacterized protein</fullName>
    </submittedName>
</protein>
<evidence type="ECO:0000313" key="2">
    <source>
        <dbReference type="EMBL" id="KAF2036624.1"/>
    </source>
</evidence>
<evidence type="ECO:0000256" key="1">
    <source>
        <dbReference type="SAM" id="Phobius"/>
    </source>
</evidence>
<name>A0A9P4HN84_9PLEO</name>
<evidence type="ECO:0000313" key="3">
    <source>
        <dbReference type="Proteomes" id="UP000799777"/>
    </source>
</evidence>
<reference evidence="2" key="1">
    <citation type="journal article" date="2020" name="Stud. Mycol.">
        <title>101 Dothideomycetes genomes: a test case for predicting lifestyles and emergence of pathogens.</title>
        <authorList>
            <person name="Haridas S."/>
            <person name="Albert R."/>
            <person name="Binder M."/>
            <person name="Bloem J."/>
            <person name="Labutti K."/>
            <person name="Salamov A."/>
            <person name="Andreopoulos B."/>
            <person name="Baker S."/>
            <person name="Barry K."/>
            <person name="Bills G."/>
            <person name="Bluhm B."/>
            <person name="Cannon C."/>
            <person name="Castanera R."/>
            <person name="Culley D."/>
            <person name="Daum C."/>
            <person name="Ezra D."/>
            <person name="Gonzalez J."/>
            <person name="Henrissat B."/>
            <person name="Kuo A."/>
            <person name="Liang C."/>
            <person name="Lipzen A."/>
            <person name="Lutzoni F."/>
            <person name="Magnuson J."/>
            <person name="Mondo S."/>
            <person name="Nolan M."/>
            <person name="Ohm R."/>
            <person name="Pangilinan J."/>
            <person name="Park H.-J."/>
            <person name="Ramirez L."/>
            <person name="Alfaro M."/>
            <person name="Sun H."/>
            <person name="Tritt A."/>
            <person name="Yoshinaga Y."/>
            <person name="Zwiers L.-H."/>
            <person name="Turgeon B."/>
            <person name="Goodwin S."/>
            <person name="Spatafora J."/>
            <person name="Crous P."/>
            <person name="Grigoriev I."/>
        </authorList>
    </citation>
    <scope>NUCLEOTIDE SEQUENCE</scope>
    <source>
        <strain evidence="2">CBS 110217</strain>
    </source>
</reference>
<dbReference type="OrthoDB" id="5420247at2759"/>
<comment type="caution">
    <text evidence="2">The sequence shown here is derived from an EMBL/GenBank/DDBJ whole genome shotgun (WGS) entry which is preliminary data.</text>
</comment>
<feature type="transmembrane region" description="Helical" evidence="1">
    <location>
        <begin position="41"/>
        <end position="60"/>
    </location>
</feature>